<evidence type="ECO:0000256" key="11">
    <source>
        <dbReference type="SAM" id="SignalP"/>
    </source>
</evidence>
<feature type="signal peptide" evidence="11">
    <location>
        <begin position="1"/>
        <end position="22"/>
    </location>
</feature>
<dbReference type="PANTHER" id="PTHR15352:SF4">
    <property type="entry name" value="LYMPHOID-RESTRICTED MEMBRANE PROTEIN-LIKE ISOFORM X1"/>
    <property type="match status" value="1"/>
</dbReference>
<evidence type="ECO:0000256" key="7">
    <source>
        <dbReference type="ARBA" id="ARBA00023136"/>
    </source>
</evidence>
<protein>
    <submittedName>
        <fullName evidence="12">Inositol 1,4,5-triphosphate receptor associated 2 isoform X1</fullName>
    </submittedName>
</protein>
<comment type="subcellular location">
    <subcellularLocation>
        <location evidence="2">Cytoplasm</location>
    </subcellularLocation>
    <subcellularLocation>
        <location evidence="1">Membrane</location>
        <topology evidence="1">Single-pass membrane protein</topology>
    </subcellularLocation>
</comment>
<keyword evidence="12" id="KW-0675">Receptor</keyword>
<dbReference type="AlphaFoldDB" id="A0A9Q9VE37"/>
<keyword evidence="5 10" id="KW-1133">Transmembrane helix</keyword>
<dbReference type="InterPro" id="IPR008677">
    <property type="entry name" value="MRVI1"/>
</dbReference>
<evidence type="ECO:0000313" key="12">
    <source>
        <dbReference type="RefSeq" id="XP_018966064.1"/>
    </source>
</evidence>
<dbReference type="OrthoDB" id="10062605at2759"/>
<evidence type="ECO:0000256" key="1">
    <source>
        <dbReference type="ARBA" id="ARBA00004167"/>
    </source>
</evidence>
<feature type="coiled-coil region" evidence="8">
    <location>
        <begin position="133"/>
        <end position="194"/>
    </location>
</feature>
<evidence type="ECO:0000256" key="10">
    <source>
        <dbReference type="SAM" id="Phobius"/>
    </source>
</evidence>
<evidence type="ECO:0000256" key="5">
    <source>
        <dbReference type="ARBA" id="ARBA00022989"/>
    </source>
</evidence>
<feature type="region of interest" description="Disordered" evidence="9">
    <location>
        <begin position="343"/>
        <end position="366"/>
    </location>
</feature>
<evidence type="ECO:0000256" key="2">
    <source>
        <dbReference type="ARBA" id="ARBA00004496"/>
    </source>
</evidence>
<sequence>MLWFAAALGSVVLCVLSGFTSPRMIPDQCSVLMSDKKIKIDSLSLNGLHTNTAATQMNESGLNNSAGLLGDSDDSDDDPVSENLLAASWESLSIMDRLGLKSSVEMTEEEVESAFTQIAVGFHCDQYTLTQRLQAERHDLGVAEENLQRELRQSREMLQVLYERLHEVDSKKMVQQMENNLQMLESNMDNVLKTAETLGAAHQEARVSHAVELMSVHVEHLKRRHATESEEMLEVRKLLHRRKGRLHSDSTDDRELFRYSSQQPTRRRVSITFLPTQSELKHLEASFLENCKASLDAKKPQADRRQEVVPADSPACSLNQDDDLDSSVFQSATQITSLRHRRRYSPTGSSFEGEESNPELCPAPPQRPLLSRRSTCGRIVRMFLLVFVLMMLMAALLYVVMSVCINN</sequence>
<dbReference type="KEGG" id="ccar:109096854"/>
<keyword evidence="6 8" id="KW-0175">Coiled coil</keyword>
<dbReference type="Proteomes" id="UP001155660">
    <property type="component" value="Chromosome B22"/>
</dbReference>
<keyword evidence="11" id="KW-0732">Signal</keyword>
<gene>
    <name evidence="12" type="primary">si:ch73-352p18.4</name>
</gene>
<dbReference type="RefSeq" id="XP_018966064.1">
    <property type="nucleotide sequence ID" value="XM_019110519.2"/>
</dbReference>
<evidence type="ECO:0000256" key="9">
    <source>
        <dbReference type="SAM" id="MobiDB-lite"/>
    </source>
</evidence>
<accession>A0A9Q9VE37</accession>
<keyword evidence="7 10" id="KW-0472">Membrane</keyword>
<dbReference type="GeneID" id="109096854"/>
<reference evidence="12" key="1">
    <citation type="submission" date="2025-08" db="UniProtKB">
        <authorList>
            <consortium name="RefSeq"/>
        </authorList>
    </citation>
    <scope>IDENTIFICATION</scope>
    <source>
        <tissue evidence="12">Muscle</tissue>
    </source>
</reference>
<evidence type="ECO:0000256" key="4">
    <source>
        <dbReference type="ARBA" id="ARBA00022692"/>
    </source>
</evidence>
<feature type="chain" id="PRO_5040397100" evidence="11">
    <location>
        <begin position="23"/>
        <end position="407"/>
    </location>
</feature>
<evidence type="ECO:0000256" key="6">
    <source>
        <dbReference type="ARBA" id="ARBA00023054"/>
    </source>
</evidence>
<organism evidence="12">
    <name type="scientific">Cyprinus carpio</name>
    <name type="common">Common carp</name>
    <dbReference type="NCBI Taxonomy" id="7962"/>
    <lineage>
        <taxon>Eukaryota</taxon>
        <taxon>Metazoa</taxon>
        <taxon>Chordata</taxon>
        <taxon>Craniata</taxon>
        <taxon>Vertebrata</taxon>
        <taxon>Euteleostomi</taxon>
        <taxon>Actinopterygii</taxon>
        <taxon>Neopterygii</taxon>
        <taxon>Teleostei</taxon>
        <taxon>Ostariophysi</taxon>
        <taxon>Cypriniformes</taxon>
        <taxon>Cyprinidae</taxon>
        <taxon>Cyprininae</taxon>
        <taxon>Cyprinus</taxon>
    </lineage>
</organism>
<dbReference type="PANTHER" id="PTHR15352">
    <property type="entry name" value="LYMPHOID-RESTRICTED MEMBRANE PROTEIN, JAW1"/>
    <property type="match status" value="1"/>
</dbReference>
<keyword evidence="3" id="KW-0963">Cytoplasm</keyword>
<evidence type="ECO:0000256" key="8">
    <source>
        <dbReference type="SAM" id="Coils"/>
    </source>
</evidence>
<dbReference type="GO" id="GO:0005737">
    <property type="term" value="C:cytoplasm"/>
    <property type="evidence" value="ECO:0007669"/>
    <property type="project" value="UniProtKB-SubCell"/>
</dbReference>
<evidence type="ECO:0000256" key="3">
    <source>
        <dbReference type="ARBA" id="ARBA00022490"/>
    </source>
</evidence>
<dbReference type="GO" id="GO:0016020">
    <property type="term" value="C:membrane"/>
    <property type="evidence" value="ECO:0007669"/>
    <property type="project" value="UniProtKB-SubCell"/>
</dbReference>
<dbReference type="Pfam" id="PF05781">
    <property type="entry name" value="MRVI1"/>
    <property type="match status" value="1"/>
</dbReference>
<keyword evidence="4 10" id="KW-0812">Transmembrane</keyword>
<feature type="transmembrane region" description="Helical" evidence="10">
    <location>
        <begin position="382"/>
        <end position="405"/>
    </location>
</feature>
<name>A0A9Q9VE37_CYPCA</name>
<proteinExistence type="predicted"/>